<reference evidence="2 3" key="1">
    <citation type="journal article" date="2019" name="Nat. Ecol. Evol.">
        <title>Megaphylogeny resolves global patterns of mushroom evolution.</title>
        <authorList>
            <person name="Varga T."/>
            <person name="Krizsan K."/>
            <person name="Foldi C."/>
            <person name="Dima B."/>
            <person name="Sanchez-Garcia M."/>
            <person name="Sanchez-Ramirez S."/>
            <person name="Szollosi G.J."/>
            <person name="Szarkandi J.G."/>
            <person name="Papp V."/>
            <person name="Albert L."/>
            <person name="Andreopoulos W."/>
            <person name="Angelini C."/>
            <person name="Antonin V."/>
            <person name="Barry K.W."/>
            <person name="Bougher N.L."/>
            <person name="Buchanan P."/>
            <person name="Buyck B."/>
            <person name="Bense V."/>
            <person name="Catcheside P."/>
            <person name="Chovatia M."/>
            <person name="Cooper J."/>
            <person name="Damon W."/>
            <person name="Desjardin D."/>
            <person name="Finy P."/>
            <person name="Geml J."/>
            <person name="Haridas S."/>
            <person name="Hughes K."/>
            <person name="Justo A."/>
            <person name="Karasinski D."/>
            <person name="Kautmanova I."/>
            <person name="Kiss B."/>
            <person name="Kocsube S."/>
            <person name="Kotiranta H."/>
            <person name="LaButti K.M."/>
            <person name="Lechner B.E."/>
            <person name="Liimatainen K."/>
            <person name="Lipzen A."/>
            <person name="Lukacs Z."/>
            <person name="Mihaltcheva S."/>
            <person name="Morgado L.N."/>
            <person name="Niskanen T."/>
            <person name="Noordeloos M.E."/>
            <person name="Ohm R.A."/>
            <person name="Ortiz-Santana B."/>
            <person name="Ovrebo C."/>
            <person name="Racz N."/>
            <person name="Riley R."/>
            <person name="Savchenko A."/>
            <person name="Shiryaev A."/>
            <person name="Soop K."/>
            <person name="Spirin V."/>
            <person name="Szebenyi C."/>
            <person name="Tomsovsky M."/>
            <person name="Tulloss R.E."/>
            <person name="Uehling J."/>
            <person name="Grigoriev I.V."/>
            <person name="Vagvolgyi C."/>
            <person name="Papp T."/>
            <person name="Martin F.M."/>
            <person name="Miettinen O."/>
            <person name="Hibbett D.S."/>
            <person name="Nagy L.G."/>
        </authorList>
    </citation>
    <scope>NUCLEOTIDE SEQUENCE [LARGE SCALE GENOMIC DNA]</scope>
    <source>
        <strain evidence="2 3">FP101781</strain>
    </source>
</reference>
<evidence type="ECO:0000313" key="3">
    <source>
        <dbReference type="Proteomes" id="UP000298030"/>
    </source>
</evidence>
<evidence type="ECO:0000313" key="2">
    <source>
        <dbReference type="EMBL" id="TEB10369.1"/>
    </source>
</evidence>
<name>A0A4Y7RNQ4_COPMI</name>
<dbReference type="Proteomes" id="UP000298030">
    <property type="component" value="Unassembled WGS sequence"/>
</dbReference>
<comment type="caution">
    <text evidence="2">The sequence shown here is derived from an EMBL/GenBank/DDBJ whole genome shotgun (WGS) entry which is preliminary data.</text>
</comment>
<keyword evidence="3" id="KW-1185">Reference proteome</keyword>
<feature type="region of interest" description="Disordered" evidence="1">
    <location>
        <begin position="1"/>
        <end position="32"/>
    </location>
</feature>
<proteinExistence type="predicted"/>
<evidence type="ECO:0000256" key="1">
    <source>
        <dbReference type="SAM" id="MobiDB-lite"/>
    </source>
</evidence>
<accession>A0A4Y7RNQ4</accession>
<gene>
    <name evidence="2" type="ORF">FA13DRAFT_1032352</name>
</gene>
<dbReference type="AlphaFoldDB" id="A0A4Y7RNQ4"/>
<protein>
    <submittedName>
        <fullName evidence="2">Uncharacterized protein</fullName>
    </submittedName>
</protein>
<organism evidence="2 3">
    <name type="scientific">Coprinellus micaceus</name>
    <name type="common">Glistening ink-cap mushroom</name>
    <name type="synonym">Coprinus micaceus</name>
    <dbReference type="NCBI Taxonomy" id="71717"/>
    <lineage>
        <taxon>Eukaryota</taxon>
        <taxon>Fungi</taxon>
        <taxon>Dikarya</taxon>
        <taxon>Basidiomycota</taxon>
        <taxon>Agaricomycotina</taxon>
        <taxon>Agaricomycetes</taxon>
        <taxon>Agaricomycetidae</taxon>
        <taxon>Agaricales</taxon>
        <taxon>Agaricineae</taxon>
        <taxon>Psathyrellaceae</taxon>
        <taxon>Coprinellus</taxon>
    </lineage>
</organism>
<sequence length="111" mass="12436">MSEITEHAAVPSVPPAVRRGRPGGTEKGRRSYIQHKRCGHRCDWEGMRSLSSYMPCRSNGLGVFMIVLTVPYGRHRSRLRGKGWIQTPNRNIGAENSTGSYKTVPNVFMCC</sequence>
<dbReference type="EMBL" id="QPFP01000472">
    <property type="protein sequence ID" value="TEB10369.1"/>
    <property type="molecule type" value="Genomic_DNA"/>
</dbReference>